<keyword evidence="4" id="KW-1185">Reference proteome</keyword>
<sequence>MWGNFLVCLALGCLSVMPLLVHAMPLAATELSSEQPQDELLTKGIAETEDPDGQDMQKATYDSGFEEQEQEQDMQVAADSSGNGKEEQELYMQEAADSPNFGRQNQEQDMQMAADNSGYGRLDREREKSKLRMFPKIRRTAPAAHGGQSLLTKDLLNFWVKEKPHKVTQAAPKNEDDAELELRAGKGKGGGGGGAAATAAGRAGTEMTISLPNVVTDHMGNWVFNPWGVTFGRVWEDTRFAFQGKHWLPWIMQDYFIKGDYRQEKLHGTVCQGKSTIYNYPKIYSWFPRYIDGNKRNHRNILLNLRREIYTDGRTESCHVKELDDWYAYQQCTILRNMRMDYLVPNYPLHRWYKPS</sequence>
<evidence type="ECO:0000256" key="1">
    <source>
        <dbReference type="SAM" id="MobiDB-lite"/>
    </source>
</evidence>
<evidence type="ECO:0000256" key="2">
    <source>
        <dbReference type="SAM" id="SignalP"/>
    </source>
</evidence>
<feature type="chain" id="PRO_5043448582" evidence="2">
    <location>
        <begin position="24"/>
        <end position="356"/>
    </location>
</feature>
<evidence type="ECO:0000313" key="4">
    <source>
        <dbReference type="Proteomes" id="UP001500889"/>
    </source>
</evidence>
<name>A0AAU9F917_DROMD</name>
<organism evidence="3 4">
    <name type="scientific">Drosophila madeirensis</name>
    <name type="common">Fruit fly</name>
    <dbReference type="NCBI Taxonomy" id="30013"/>
    <lineage>
        <taxon>Eukaryota</taxon>
        <taxon>Metazoa</taxon>
        <taxon>Ecdysozoa</taxon>
        <taxon>Arthropoda</taxon>
        <taxon>Hexapoda</taxon>
        <taxon>Insecta</taxon>
        <taxon>Pterygota</taxon>
        <taxon>Neoptera</taxon>
        <taxon>Endopterygota</taxon>
        <taxon>Diptera</taxon>
        <taxon>Brachycera</taxon>
        <taxon>Muscomorpha</taxon>
        <taxon>Ephydroidea</taxon>
        <taxon>Drosophilidae</taxon>
        <taxon>Drosophila</taxon>
        <taxon>Sophophora</taxon>
    </lineage>
</organism>
<feature type="region of interest" description="Disordered" evidence="1">
    <location>
        <begin position="46"/>
        <end position="86"/>
    </location>
</feature>
<gene>
    <name evidence="3" type="ORF">DMAD_10283</name>
</gene>
<proteinExistence type="predicted"/>
<dbReference type="EMBL" id="AP029263">
    <property type="protein sequence ID" value="BFF92161.1"/>
    <property type="molecule type" value="Genomic_DNA"/>
</dbReference>
<keyword evidence="2" id="KW-0732">Signal</keyword>
<reference evidence="3 4" key="1">
    <citation type="submission" date="2024-02" db="EMBL/GenBank/DDBJ databases">
        <title>A chromosome-level genome assembly of Drosophila madeirensis, a fruit fly species endemic to Madeira island.</title>
        <authorList>
            <person name="Tomihara K."/>
            <person name="Llopart A."/>
            <person name="Yamamoto D."/>
        </authorList>
    </citation>
    <scope>NUCLEOTIDE SEQUENCE [LARGE SCALE GENOMIC DNA]</scope>
    <source>
        <strain evidence="3 4">RF1</strain>
    </source>
</reference>
<dbReference type="Proteomes" id="UP001500889">
    <property type="component" value="Chromosome O"/>
</dbReference>
<evidence type="ECO:0000313" key="3">
    <source>
        <dbReference type="EMBL" id="BFF92161.1"/>
    </source>
</evidence>
<feature type="signal peptide" evidence="2">
    <location>
        <begin position="1"/>
        <end position="23"/>
    </location>
</feature>
<dbReference type="AlphaFoldDB" id="A0AAU9F917"/>
<accession>A0AAU9F917</accession>
<protein>
    <submittedName>
        <fullName evidence="3">Uncharacterized protein</fullName>
    </submittedName>
</protein>